<dbReference type="Gene3D" id="1.20.1270.60">
    <property type="entry name" value="Arfaptin homology (AH) domain/BAR domain"/>
    <property type="match status" value="1"/>
</dbReference>
<evidence type="ECO:0008006" key="11">
    <source>
        <dbReference type="Google" id="ProtNLM"/>
    </source>
</evidence>
<dbReference type="SUPFAM" id="SSF50729">
    <property type="entry name" value="PH domain-like"/>
    <property type="match status" value="1"/>
</dbReference>
<dbReference type="GO" id="GO:0007165">
    <property type="term" value="P:signal transduction"/>
    <property type="evidence" value="ECO:0007669"/>
    <property type="project" value="InterPro"/>
</dbReference>
<organism evidence="9 10">
    <name type="scientific">Helobdella robusta</name>
    <name type="common">Californian leech</name>
    <dbReference type="NCBI Taxonomy" id="6412"/>
    <lineage>
        <taxon>Eukaryota</taxon>
        <taxon>Metazoa</taxon>
        <taxon>Spiralia</taxon>
        <taxon>Lophotrochozoa</taxon>
        <taxon>Annelida</taxon>
        <taxon>Clitellata</taxon>
        <taxon>Hirudinea</taxon>
        <taxon>Rhynchobdellida</taxon>
        <taxon>Glossiphoniidae</taxon>
        <taxon>Helobdella</taxon>
    </lineage>
</organism>
<dbReference type="RefSeq" id="XP_009013905.1">
    <property type="nucleotide sequence ID" value="XM_009015657.1"/>
</dbReference>
<reference evidence="8 10" key="2">
    <citation type="journal article" date="2013" name="Nature">
        <title>Insights into bilaterian evolution from three spiralian genomes.</title>
        <authorList>
            <person name="Simakov O."/>
            <person name="Marletaz F."/>
            <person name="Cho S.J."/>
            <person name="Edsinger-Gonzales E."/>
            <person name="Havlak P."/>
            <person name="Hellsten U."/>
            <person name="Kuo D.H."/>
            <person name="Larsson T."/>
            <person name="Lv J."/>
            <person name="Arendt D."/>
            <person name="Savage R."/>
            <person name="Osoegawa K."/>
            <person name="de Jong P."/>
            <person name="Grimwood J."/>
            <person name="Chapman J.A."/>
            <person name="Shapiro H."/>
            <person name="Aerts A."/>
            <person name="Otillar R.P."/>
            <person name="Terry A.Y."/>
            <person name="Boore J.L."/>
            <person name="Grigoriev I.V."/>
            <person name="Lindberg D.R."/>
            <person name="Seaver E.C."/>
            <person name="Weisblat D.A."/>
            <person name="Putnam N.H."/>
            <person name="Rokhsar D.S."/>
        </authorList>
    </citation>
    <scope>NUCLEOTIDE SEQUENCE</scope>
</reference>
<evidence type="ECO:0000313" key="8">
    <source>
        <dbReference type="EMBL" id="ESO08116.1"/>
    </source>
</evidence>
<evidence type="ECO:0000259" key="6">
    <source>
        <dbReference type="PROSITE" id="PS50003"/>
    </source>
</evidence>
<dbReference type="HOGENOM" id="CLU_011532_2_0_1"/>
<dbReference type="PROSITE" id="PS50238">
    <property type="entry name" value="RHOGAP"/>
    <property type="match status" value="1"/>
</dbReference>
<dbReference type="PANTHER" id="PTHR12552:SF1">
    <property type="entry name" value="RHO GTPASE-ACTIVATING PROTEIN GRAF"/>
    <property type="match status" value="1"/>
</dbReference>
<feature type="compositionally biased region" description="Polar residues" evidence="4">
    <location>
        <begin position="642"/>
        <end position="660"/>
    </location>
</feature>
<evidence type="ECO:0000256" key="3">
    <source>
        <dbReference type="PROSITE-ProRule" id="PRU00192"/>
    </source>
</evidence>
<dbReference type="Pfam" id="PF16746">
    <property type="entry name" value="BAR_3"/>
    <property type="match status" value="1"/>
</dbReference>
<dbReference type="eggNOG" id="KOG1451">
    <property type="taxonomic scope" value="Eukaryota"/>
</dbReference>
<evidence type="ECO:0000256" key="1">
    <source>
        <dbReference type="ARBA" id="ARBA00022443"/>
    </source>
</evidence>
<evidence type="ECO:0000256" key="4">
    <source>
        <dbReference type="SAM" id="MobiDB-lite"/>
    </source>
</evidence>
<dbReference type="SUPFAM" id="SSF50044">
    <property type="entry name" value="SH3-domain"/>
    <property type="match status" value="1"/>
</dbReference>
<dbReference type="FunFam" id="1.10.555.10:FF:000006">
    <property type="entry name" value="Rho GTPase activating protein 26"/>
    <property type="match status" value="1"/>
</dbReference>
<dbReference type="SUPFAM" id="SSF103657">
    <property type="entry name" value="BAR/IMD domain-like"/>
    <property type="match status" value="1"/>
</dbReference>
<dbReference type="SUPFAM" id="SSF48350">
    <property type="entry name" value="GTPase activation domain, GAP"/>
    <property type="match status" value="1"/>
</dbReference>
<evidence type="ECO:0000313" key="9">
    <source>
        <dbReference type="EnsemblMetazoa" id="HelroP110355"/>
    </source>
</evidence>
<dbReference type="EnsemblMetazoa" id="HelroT110355">
    <property type="protein sequence ID" value="HelroP110355"/>
    <property type="gene ID" value="HelroG110355"/>
</dbReference>
<keyword evidence="2" id="KW-0343">GTPase activation</keyword>
<dbReference type="CTD" id="20195169"/>
<dbReference type="InterPro" id="IPR027267">
    <property type="entry name" value="AH/BAR_dom_sf"/>
</dbReference>
<dbReference type="InterPro" id="IPR004148">
    <property type="entry name" value="BAR_dom"/>
</dbReference>
<dbReference type="SMART" id="SM00233">
    <property type="entry name" value="PH"/>
    <property type="match status" value="1"/>
</dbReference>
<proteinExistence type="predicted"/>
<dbReference type="CDD" id="cd01249">
    <property type="entry name" value="BAR-PH_GRAF_family"/>
    <property type="match status" value="1"/>
</dbReference>
<dbReference type="PANTHER" id="PTHR12552">
    <property type="entry name" value="OLIGOPHRENIN 1"/>
    <property type="match status" value="1"/>
</dbReference>
<dbReference type="FunFam" id="1.20.1270.60:FF:000001">
    <property type="entry name" value="Rho GTPase-activating protein 26"/>
    <property type="match status" value="1"/>
</dbReference>
<dbReference type="AlphaFoldDB" id="T1EF17"/>
<name>T1EF17_HELRO</name>
<dbReference type="SMART" id="SM00324">
    <property type="entry name" value="RhoGAP"/>
    <property type="match status" value="1"/>
</dbReference>
<sequence length="796" mass="91047">MVLQPLEFSECLTDSPYFREKLLCHEKELEKTSKAIKGLVKECQDLMTAAIQLSKAQKNFSKLLMDFELECIGSEKTDDEVMIEGSLREFGRIISLIEESRSAMIERVQNAVLVPLDKFRKEKIGEAKKSRQVFEKQTNKFYQTQEKYLQLKPNKVTEQQLLDADATLELERHSFCQDSMTYVLRLQEVQEKKKFEFVELLLQFMYSWLTFYHEGYECYNDFQPSMKELSSNLQKCRANFDSTRSEAESLMKKMLDNKNEHIMNNRLLTKVGYLFMFEKKALTTSWTKYYCEYNKEQKMLSIIPYNQQTGNTKTARESYTLTSCTRRAGESIERRFCFDVTVHEKSQPLTFQANSEDDRRSWLEAMDGREPVCLLDDIGFSFIKKCIQAIEMKGLQDEGLYRVVGVNSKVLKLTAKLLDRKKADKIDLLNDPEGDWEMKTITSALKNYFRALPEPLLTFKLHHKFIKAAKQESKTLRVNDIHELVHQLPESNFEMLELLIAHLKKVSEYSSKNLMGVSNIGVCFGPTLMRPEEETMAAIMDIKFCNLVVEILIENYVKVYAFEANDAPSNAATPVTVLRQTNSRFTTVTTTTNTPVQPSPMSSKEALVAPYNQIMRNHNPANRNQSQQPQPSSGSQPRSISAFASPSLQQSSHSLTNYNLRSSDSPIESLNFRCSNTSVATNQSNFSTTPNWPIKSINNSKWANYNSGLGGSSADGMMTISSVSSTGSKDEGSSRRNARTLYSCTAENESELSFEPNEIIRNGWNFPKILFEPGWLEGTLNGRYGMVPANYVEFIN</sequence>
<dbReference type="FunFam" id="2.30.29.30:FF:000919">
    <property type="entry name" value="Uncharacterized protein"/>
    <property type="match status" value="1"/>
</dbReference>
<dbReference type="GO" id="GO:0005096">
    <property type="term" value="F:GTPase activator activity"/>
    <property type="evidence" value="ECO:0000318"/>
    <property type="project" value="GO_Central"/>
</dbReference>
<dbReference type="Pfam" id="PF00620">
    <property type="entry name" value="RhoGAP"/>
    <property type="match status" value="1"/>
</dbReference>
<dbReference type="FunCoup" id="T1EF17">
    <property type="interactions" value="530"/>
</dbReference>
<dbReference type="EMBL" id="KB096134">
    <property type="protein sequence ID" value="ESO08116.1"/>
    <property type="molecule type" value="Genomic_DNA"/>
</dbReference>
<dbReference type="InterPro" id="IPR008936">
    <property type="entry name" value="Rho_GTPase_activation_prot"/>
</dbReference>
<dbReference type="InterPro" id="IPR001452">
    <property type="entry name" value="SH3_domain"/>
</dbReference>
<dbReference type="Proteomes" id="UP000015101">
    <property type="component" value="Unassembled WGS sequence"/>
</dbReference>
<feature type="compositionally biased region" description="Low complexity" evidence="4">
    <location>
        <begin position="625"/>
        <end position="639"/>
    </location>
</feature>
<dbReference type="InterPro" id="IPR001849">
    <property type="entry name" value="PH_domain"/>
</dbReference>
<dbReference type="InterPro" id="IPR047225">
    <property type="entry name" value="PH_GRAF"/>
</dbReference>
<reference evidence="10" key="1">
    <citation type="submission" date="2012-12" db="EMBL/GenBank/DDBJ databases">
        <authorList>
            <person name="Hellsten U."/>
            <person name="Grimwood J."/>
            <person name="Chapman J.A."/>
            <person name="Shapiro H."/>
            <person name="Aerts A."/>
            <person name="Otillar R.P."/>
            <person name="Terry A.Y."/>
            <person name="Boore J.L."/>
            <person name="Simakov O."/>
            <person name="Marletaz F."/>
            <person name="Cho S.-J."/>
            <person name="Edsinger-Gonzales E."/>
            <person name="Havlak P."/>
            <person name="Kuo D.-H."/>
            <person name="Larsson T."/>
            <person name="Lv J."/>
            <person name="Arendt D."/>
            <person name="Savage R."/>
            <person name="Osoegawa K."/>
            <person name="de Jong P."/>
            <person name="Lindberg D.R."/>
            <person name="Seaver E.C."/>
            <person name="Weisblat D.A."/>
            <person name="Putnam N.H."/>
            <person name="Grigoriev I.V."/>
            <person name="Rokhsar D.S."/>
        </authorList>
    </citation>
    <scope>NUCLEOTIDE SEQUENCE</scope>
</reference>
<evidence type="ECO:0000259" key="7">
    <source>
        <dbReference type="PROSITE" id="PS50238"/>
    </source>
</evidence>
<dbReference type="InterPro" id="IPR036028">
    <property type="entry name" value="SH3-like_dom_sf"/>
</dbReference>
<feature type="domain" description="PH" evidence="6">
    <location>
        <begin position="267"/>
        <end position="371"/>
    </location>
</feature>
<dbReference type="Pfam" id="PF00169">
    <property type="entry name" value="PH"/>
    <property type="match status" value="1"/>
</dbReference>
<dbReference type="PROSITE" id="PS50002">
    <property type="entry name" value="SH3"/>
    <property type="match status" value="1"/>
</dbReference>
<dbReference type="InterPro" id="IPR011993">
    <property type="entry name" value="PH-like_dom_sf"/>
</dbReference>
<dbReference type="SMART" id="SM00326">
    <property type="entry name" value="SH3"/>
    <property type="match status" value="1"/>
</dbReference>
<dbReference type="Pfam" id="PF14604">
    <property type="entry name" value="SH3_9"/>
    <property type="match status" value="1"/>
</dbReference>
<evidence type="ECO:0000259" key="5">
    <source>
        <dbReference type="PROSITE" id="PS50002"/>
    </source>
</evidence>
<dbReference type="PROSITE" id="PS50003">
    <property type="entry name" value="PH_DOMAIN"/>
    <property type="match status" value="1"/>
</dbReference>
<evidence type="ECO:0000256" key="2">
    <source>
        <dbReference type="ARBA" id="ARBA00022468"/>
    </source>
</evidence>
<accession>T1EF17</accession>
<dbReference type="InterPro" id="IPR047234">
    <property type="entry name" value="GRAF_fam"/>
</dbReference>
<keyword evidence="10" id="KW-1185">Reference proteome</keyword>
<dbReference type="Gene3D" id="2.30.29.30">
    <property type="entry name" value="Pleckstrin-homology domain (PH domain)/Phosphotyrosine-binding domain (PTB)"/>
    <property type="match status" value="1"/>
</dbReference>
<dbReference type="GeneID" id="20195169"/>
<reference evidence="9" key="3">
    <citation type="submission" date="2015-06" db="UniProtKB">
        <authorList>
            <consortium name="EnsemblMetazoa"/>
        </authorList>
    </citation>
    <scope>IDENTIFICATION</scope>
</reference>
<feature type="domain" description="SH3" evidence="5">
    <location>
        <begin position="733"/>
        <end position="796"/>
    </location>
</feature>
<feature type="region of interest" description="Disordered" evidence="4">
    <location>
        <begin position="617"/>
        <end position="660"/>
    </location>
</feature>
<dbReference type="OMA" id="ECIGETQ"/>
<evidence type="ECO:0000313" key="10">
    <source>
        <dbReference type="Proteomes" id="UP000015101"/>
    </source>
</evidence>
<dbReference type="Gene3D" id="2.30.30.40">
    <property type="entry name" value="SH3 Domains"/>
    <property type="match status" value="1"/>
</dbReference>
<gene>
    <name evidence="9" type="primary">20195169</name>
    <name evidence="8" type="ORF">HELRODRAFT_110355</name>
</gene>
<dbReference type="OrthoDB" id="3183924at2759"/>
<dbReference type="InParanoid" id="T1EF17"/>
<protein>
    <recommendedName>
        <fullName evidence="11">Rho GTPase-activating protein 26</fullName>
    </recommendedName>
</protein>
<dbReference type="EMBL" id="AMQM01003405">
    <property type="status" value="NOT_ANNOTATED_CDS"/>
    <property type="molecule type" value="Genomic_DNA"/>
</dbReference>
<dbReference type="Gene3D" id="1.10.555.10">
    <property type="entry name" value="Rho GTPase activation protein"/>
    <property type="match status" value="1"/>
</dbReference>
<dbReference type="InterPro" id="IPR000198">
    <property type="entry name" value="RhoGAP_dom"/>
</dbReference>
<feature type="domain" description="Rho-GAP" evidence="7">
    <location>
        <begin position="373"/>
        <end position="560"/>
    </location>
</feature>
<dbReference type="STRING" id="6412.T1EF17"/>
<dbReference type="GO" id="GO:0005737">
    <property type="term" value="C:cytoplasm"/>
    <property type="evidence" value="ECO:0007669"/>
    <property type="project" value="InterPro"/>
</dbReference>
<keyword evidence="1 3" id="KW-0728">SH3 domain</keyword>
<dbReference type="KEGG" id="hro:HELRODRAFT_110355"/>